<dbReference type="InterPro" id="IPR012910">
    <property type="entry name" value="Plug_dom"/>
</dbReference>
<reference evidence="17" key="1">
    <citation type="journal article" date="2019" name="Int. J. Syst. Evol. Microbiol.">
        <title>The Global Catalogue of Microorganisms (GCM) 10K type strain sequencing project: providing services to taxonomists for standard genome sequencing and annotation.</title>
        <authorList>
            <consortium name="The Broad Institute Genomics Platform"/>
            <consortium name="The Broad Institute Genome Sequencing Center for Infectious Disease"/>
            <person name="Wu L."/>
            <person name="Ma J."/>
        </authorList>
    </citation>
    <scope>NUCLEOTIDE SEQUENCE [LARGE SCALE GENOMIC DNA]</scope>
    <source>
        <strain evidence="17">CCUG 62982</strain>
    </source>
</reference>
<comment type="caution">
    <text evidence="16">The sequence shown here is derived from an EMBL/GenBank/DDBJ whole genome shotgun (WGS) entry which is preliminary data.</text>
</comment>
<proteinExistence type="inferred from homology"/>
<evidence type="ECO:0000256" key="6">
    <source>
        <dbReference type="ARBA" id="ARBA00023004"/>
    </source>
</evidence>
<keyword evidence="9 11" id="KW-0472">Membrane</keyword>
<keyword evidence="17" id="KW-1185">Reference proteome</keyword>
<dbReference type="PANTHER" id="PTHR32552">
    <property type="entry name" value="FERRICHROME IRON RECEPTOR-RELATED"/>
    <property type="match status" value="1"/>
</dbReference>
<evidence type="ECO:0000256" key="4">
    <source>
        <dbReference type="ARBA" id="ARBA00022496"/>
    </source>
</evidence>
<dbReference type="PANTHER" id="PTHR32552:SF81">
    <property type="entry name" value="TONB-DEPENDENT OUTER MEMBRANE RECEPTOR"/>
    <property type="match status" value="1"/>
</dbReference>
<organism evidence="16 17">
    <name type="scientific">Sphingomonas canadensis</name>
    <dbReference type="NCBI Taxonomy" id="1219257"/>
    <lineage>
        <taxon>Bacteria</taxon>
        <taxon>Pseudomonadati</taxon>
        <taxon>Pseudomonadota</taxon>
        <taxon>Alphaproteobacteria</taxon>
        <taxon>Sphingomonadales</taxon>
        <taxon>Sphingomonadaceae</taxon>
        <taxon>Sphingomonas</taxon>
    </lineage>
</organism>
<dbReference type="InterPro" id="IPR000531">
    <property type="entry name" value="Beta-barrel_TonB"/>
</dbReference>
<keyword evidence="4" id="KW-0410">Iron transport</keyword>
<dbReference type="Gene3D" id="2.40.170.20">
    <property type="entry name" value="TonB-dependent receptor, beta-barrel domain"/>
    <property type="match status" value="1"/>
</dbReference>
<dbReference type="EMBL" id="JBHTJG010000001">
    <property type="protein sequence ID" value="MFD0945371.1"/>
    <property type="molecule type" value="Genomic_DNA"/>
</dbReference>
<evidence type="ECO:0000256" key="12">
    <source>
        <dbReference type="RuleBase" id="RU003357"/>
    </source>
</evidence>
<name>A0ABW3H1P6_9SPHN</name>
<evidence type="ECO:0000256" key="10">
    <source>
        <dbReference type="ARBA" id="ARBA00023237"/>
    </source>
</evidence>
<evidence type="ECO:0000256" key="1">
    <source>
        <dbReference type="ARBA" id="ARBA00004571"/>
    </source>
</evidence>
<feature type="signal peptide" evidence="13">
    <location>
        <begin position="1"/>
        <end position="32"/>
    </location>
</feature>
<dbReference type="Pfam" id="PF07715">
    <property type="entry name" value="Plug"/>
    <property type="match status" value="1"/>
</dbReference>
<evidence type="ECO:0000256" key="13">
    <source>
        <dbReference type="SAM" id="SignalP"/>
    </source>
</evidence>
<keyword evidence="16" id="KW-0675">Receptor</keyword>
<keyword evidence="3 11" id="KW-1134">Transmembrane beta strand</keyword>
<dbReference type="InterPro" id="IPR036942">
    <property type="entry name" value="Beta-barrel_TonB_sf"/>
</dbReference>
<dbReference type="Proteomes" id="UP001596977">
    <property type="component" value="Unassembled WGS sequence"/>
</dbReference>
<comment type="subcellular location">
    <subcellularLocation>
        <location evidence="1 11">Cell outer membrane</location>
        <topology evidence="1 11">Multi-pass membrane protein</topology>
    </subcellularLocation>
</comment>
<evidence type="ECO:0000313" key="17">
    <source>
        <dbReference type="Proteomes" id="UP001596977"/>
    </source>
</evidence>
<evidence type="ECO:0000256" key="2">
    <source>
        <dbReference type="ARBA" id="ARBA00022448"/>
    </source>
</evidence>
<comment type="similarity">
    <text evidence="11 12">Belongs to the TonB-dependent receptor family.</text>
</comment>
<keyword evidence="13" id="KW-0732">Signal</keyword>
<evidence type="ECO:0000259" key="14">
    <source>
        <dbReference type="Pfam" id="PF00593"/>
    </source>
</evidence>
<gene>
    <name evidence="16" type="ORF">ACFQ1E_03355</name>
</gene>
<dbReference type="PROSITE" id="PS52016">
    <property type="entry name" value="TONB_DEPENDENT_REC_3"/>
    <property type="match status" value="1"/>
</dbReference>
<dbReference type="InterPro" id="IPR039426">
    <property type="entry name" value="TonB-dep_rcpt-like"/>
</dbReference>
<keyword evidence="5 11" id="KW-0812">Transmembrane</keyword>
<evidence type="ECO:0000256" key="3">
    <source>
        <dbReference type="ARBA" id="ARBA00022452"/>
    </source>
</evidence>
<protein>
    <submittedName>
        <fullName evidence="16">TonB-dependent receptor</fullName>
    </submittedName>
</protein>
<dbReference type="Pfam" id="PF00593">
    <property type="entry name" value="TonB_dep_Rec_b-barrel"/>
    <property type="match status" value="1"/>
</dbReference>
<feature type="domain" description="TonB-dependent receptor-like beta-barrel" evidence="14">
    <location>
        <begin position="303"/>
        <end position="752"/>
    </location>
</feature>
<evidence type="ECO:0000256" key="5">
    <source>
        <dbReference type="ARBA" id="ARBA00022692"/>
    </source>
</evidence>
<evidence type="ECO:0000256" key="8">
    <source>
        <dbReference type="ARBA" id="ARBA00023077"/>
    </source>
</evidence>
<evidence type="ECO:0000256" key="11">
    <source>
        <dbReference type="PROSITE-ProRule" id="PRU01360"/>
    </source>
</evidence>
<feature type="chain" id="PRO_5046361246" evidence="13">
    <location>
        <begin position="33"/>
        <end position="789"/>
    </location>
</feature>
<accession>A0ABW3H1P6</accession>
<dbReference type="RefSeq" id="WP_264942387.1">
    <property type="nucleotide sequence ID" value="NZ_JAPDRA010000001.1"/>
</dbReference>
<keyword evidence="6" id="KW-0408">Iron</keyword>
<evidence type="ECO:0000256" key="9">
    <source>
        <dbReference type="ARBA" id="ARBA00023136"/>
    </source>
</evidence>
<evidence type="ECO:0000256" key="7">
    <source>
        <dbReference type="ARBA" id="ARBA00023065"/>
    </source>
</evidence>
<dbReference type="SUPFAM" id="SSF56935">
    <property type="entry name" value="Porins"/>
    <property type="match status" value="1"/>
</dbReference>
<sequence>MSKARRFMGPRSWMGASAAVLAVSLAAVPAHAQESAQEPASENEPASEPAVEDIVVTAQFREQNLQQTPLAITAISGDMLEARGQTSIADVAGQAPSVTLKAQGAAFGPSLVASIRGVGQFDFNPALEPGVGVYVDDVYYATLTGSIFDLLDLDRVEVLRGPQGTLAGRNSIGGAIRLYSSRPTGSGNGSISATYGSDNRIDLRGSMDIAMADDLFLRVAGVSKSQNGYIDRIDYGCAFPASGVPSLAGTAGDCIIDRNGEVNYDAGRVQLRYAPSSGFEINLAADYTRDRHNTPGGVLTFANYAGPGDVNPFAVNVPYDSRFMPPYGSFYNYANFYNPADGPSAQYVADDITDFEGWGVSGSVAVDLSSRLKLTSITAYRAYALYFTNDDDYSPLALSLAISDLDFWSFSQEVRLSGSLGTGDRLEYTLGGYYSEQKSVYLTTQDIRYAGIPAFTGNDPVTADTLAAFAHVAWQATDRLTLTGGLRYTEESKDYTFGRTMPDGSPHPVLGALDGLTGRYSGNRVDYRANVQYRWSPTVMTYAQVSTGFKGGGVNPRPFSAAQLQPFNPETLTSYEAGIKTDLLDRRLRLNLAAFHSRYSNIQLQLNSCPQFGGPGPCAMIANAGSADVNGIELEAALRPVSGLMIDGSISYLDFEYTDVNPQAGGVGGVQLGFVPPYVPEWKWSIGIQYEIPLGDAGSLTPRFDAAYQSRVFSSAVNAGTNRIPGYTLANASLTWRTADEDWAVAFEVSNLFDQYYYTTSFDQSAIGGAASAQPGRPRQWALTVRRQF</sequence>
<keyword evidence="2 11" id="KW-0813">Transport</keyword>
<keyword evidence="10 11" id="KW-0998">Cell outer membrane</keyword>
<evidence type="ECO:0000259" key="15">
    <source>
        <dbReference type="Pfam" id="PF07715"/>
    </source>
</evidence>
<evidence type="ECO:0000313" key="16">
    <source>
        <dbReference type="EMBL" id="MFD0945371.1"/>
    </source>
</evidence>
<keyword evidence="8 12" id="KW-0798">TonB box</keyword>
<keyword evidence="7" id="KW-0406">Ion transport</keyword>
<feature type="domain" description="TonB-dependent receptor plug" evidence="15">
    <location>
        <begin position="65"/>
        <end position="175"/>
    </location>
</feature>